<protein>
    <submittedName>
        <fullName evidence="2">Uncharacterized protein</fullName>
    </submittedName>
</protein>
<sequence>MEHGRGWWKCMIVVPITGLHHNLYSLREKWCPTFSKKNFSGGVFSSRKSESTNNSIKRRLHATANLCDFYNIFCGVVSEWREKENGQNHKCSKGNVEMGWSKDARDSQSNELIVEDGMKDTAVCSSVWRMQMGRRLNALVTASQMNREARILCEDYFSKLKELIEVEVWSVYAEDDIHQNGSSSAMSVLNPPGSWEKGQQNKRLKSTSEKKCNQAKARKKKLSTHNLIIEEGLPKATNLEMNNSAESINLEVQRSTKVALKNANADFVQNFASFPMNLPYYGLRETLRKDPSGVLLPQGAPLSMNIRYGGSTSPGNAAPTLNLLPNSNRNNQSLSQSTIALVGYCPLFYYDPRTTEGELIIVGVLRSRENGMPRSKVGGV</sequence>
<dbReference type="PANTHER" id="PTHR47718">
    <property type="entry name" value="OS01G0519700 PROTEIN"/>
    <property type="match status" value="1"/>
</dbReference>
<evidence type="ECO:0000256" key="1">
    <source>
        <dbReference type="SAM" id="MobiDB-lite"/>
    </source>
</evidence>
<proteinExistence type="predicted"/>
<reference evidence="2" key="1">
    <citation type="submission" date="2022-04" db="EMBL/GenBank/DDBJ databases">
        <title>Carnegiea gigantea Genome sequencing and assembly v2.</title>
        <authorList>
            <person name="Copetti D."/>
            <person name="Sanderson M.J."/>
            <person name="Burquez A."/>
            <person name="Wojciechowski M.F."/>
        </authorList>
    </citation>
    <scope>NUCLEOTIDE SEQUENCE</scope>
    <source>
        <strain evidence="2">SGP5-SGP5p</strain>
        <tissue evidence="2">Aerial part</tissue>
    </source>
</reference>
<feature type="region of interest" description="Disordered" evidence="1">
    <location>
        <begin position="191"/>
        <end position="217"/>
    </location>
</feature>
<dbReference type="EMBL" id="JAKOGI010000245">
    <property type="protein sequence ID" value="KAJ8438669.1"/>
    <property type="molecule type" value="Genomic_DNA"/>
</dbReference>
<dbReference type="OrthoDB" id="2402896at2759"/>
<name>A0A9Q1K931_9CARY</name>
<organism evidence="2 3">
    <name type="scientific">Carnegiea gigantea</name>
    <dbReference type="NCBI Taxonomy" id="171969"/>
    <lineage>
        <taxon>Eukaryota</taxon>
        <taxon>Viridiplantae</taxon>
        <taxon>Streptophyta</taxon>
        <taxon>Embryophyta</taxon>
        <taxon>Tracheophyta</taxon>
        <taxon>Spermatophyta</taxon>
        <taxon>Magnoliopsida</taxon>
        <taxon>eudicotyledons</taxon>
        <taxon>Gunneridae</taxon>
        <taxon>Pentapetalae</taxon>
        <taxon>Caryophyllales</taxon>
        <taxon>Cactineae</taxon>
        <taxon>Cactaceae</taxon>
        <taxon>Cactoideae</taxon>
        <taxon>Echinocereeae</taxon>
        <taxon>Carnegiea</taxon>
    </lineage>
</organism>
<dbReference type="Proteomes" id="UP001153076">
    <property type="component" value="Unassembled WGS sequence"/>
</dbReference>
<keyword evidence="3" id="KW-1185">Reference proteome</keyword>
<gene>
    <name evidence="2" type="ORF">Cgig2_031634</name>
</gene>
<accession>A0A9Q1K931</accession>
<dbReference type="AlphaFoldDB" id="A0A9Q1K931"/>
<dbReference type="PANTHER" id="PTHR47718:SF17">
    <property type="entry name" value="PROTEIN FAR1-RELATED SEQUENCE 5-LIKE"/>
    <property type="match status" value="1"/>
</dbReference>
<comment type="caution">
    <text evidence="2">The sequence shown here is derived from an EMBL/GenBank/DDBJ whole genome shotgun (WGS) entry which is preliminary data.</text>
</comment>
<evidence type="ECO:0000313" key="3">
    <source>
        <dbReference type="Proteomes" id="UP001153076"/>
    </source>
</evidence>
<evidence type="ECO:0000313" key="2">
    <source>
        <dbReference type="EMBL" id="KAJ8438669.1"/>
    </source>
</evidence>